<dbReference type="InterPro" id="IPR000626">
    <property type="entry name" value="Ubiquitin-like_dom"/>
</dbReference>
<keyword evidence="2" id="KW-0472">Membrane</keyword>
<dbReference type="OrthoDB" id="161999at2759"/>
<evidence type="ECO:0000256" key="2">
    <source>
        <dbReference type="SAM" id="Phobius"/>
    </source>
</evidence>
<keyword evidence="5" id="KW-1185">Reference proteome</keyword>
<dbReference type="GO" id="GO:0036503">
    <property type="term" value="P:ERAD pathway"/>
    <property type="evidence" value="ECO:0007669"/>
    <property type="project" value="InterPro"/>
</dbReference>
<protein>
    <submittedName>
        <fullName evidence="4">Transmembrane and ubiquitin-like domain-containing 1</fullName>
    </submittedName>
</protein>
<accession>A0A3M7RFZ0</accession>
<feature type="transmembrane region" description="Helical" evidence="2">
    <location>
        <begin position="310"/>
        <end position="328"/>
    </location>
</feature>
<evidence type="ECO:0000313" key="5">
    <source>
        <dbReference type="Proteomes" id="UP000276133"/>
    </source>
</evidence>
<dbReference type="InterPro" id="IPR029071">
    <property type="entry name" value="Ubiquitin-like_domsf"/>
</dbReference>
<name>A0A3M7RFZ0_BRAPC</name>
<dbReference type="PANTHER" id="PTHR14557:SF5">
    <property type="entry name" value="UBIQUITIN-LIKE DOMAIN-CONTAINING PROTEIN"/>
    <property type="match status" value="1"/>
</dbReference>
<keyword evidence="2 4" id="KW-0812">Transmembrane</keyword>
<dbReference type="Proteomes" id="UP000276133">
    <property type="component" value="Unassembled WGS sequence"/>
</dbReference>
<dbReference type="PROSITE" id="PS50053">
    <property type="entry name" value="UBIQUITIN_2"/>
    <property type="match status" value="1"/>
</dbReference>
<dbReference type="SUPFAM" id="SSF54236">
    <property type="entry name" value="Ubiquitin-like"/>
    <property type="match status" value="1"/>
</dbReference>
<evidence type="ECO:0000313" key="4">
    <source>
        <dbReference type="EMBL" id="RNA22492.1"/>
    </source>
</evidence>
<proteinExistence type="predicted"/>
<keyword evidence="2" id="KW-1133">Transmembrane helix</keyword>
<evidence type="ECO:0000259" key="3">
    <source>
        <dbReference type="PROSITE" id="PS50053"/>
    </source>
</evidence>
<dbReference type="Pfam" id="PF00240">
    <property type="entry name" value="ubiquitin"/>
    <property type="match status" value="1"/>
</dbReference>
<evidence type="ECO:0000256" key="1">
    <source>
        <dbReference type="SAM" id="MobiDB-lite"/>
    </source>
</evidence>
<feature type="transmembrane region" description="Helical" evidence="2">
    <location>
        <begin position="335"/>
        <end position="356"/>
    </location>
</feature>
<reference evidence="4 5" key="1">
    <citation type="journal article" date="2018" name="Sci. Rep.">
        <title>Genomic signatures of local adaptation to the degree of environmental predictability in rotifers.</title>
        <authorList>
            <person name="Franch-Gras L."/>
            <person name="Hahn C."/>
            <person name="Garcia-Roger E.M."/>
            <person name="Carmona M.J."/>
            <person name="Serra M."/>
            <person name="Gomez A."/>
        </authorList>
    </citation>
    <scope>NUCLEOTIDE SEQUENCE [LARGE SCALE GENOMIC DNA]</scope>
    <source>
        <strain evidence="4">HYR1</strain>
    </source>
</reference>
<feature type="domain" description="Ubiquitin-like" evidence="3">
    <location>
        <begin position="183"/>
        <end position="250"/>
    </location>
</feature>
<dbReference type="AlphaFoldDB" id="A0A3M7RFZ0"/>
<gene>
    <name evidence="4" type="ORF">BpHYR1_016880</name>
</gene>
<feature type="transmembrane region" description="Helical" evidence="2">
    <location>
        <begin position="12"/>
        <end position="29"/>
    </location>
</feature>
<dbReference type="InterPro" id="IPR040352">
    <property type="entry name" value="TMUB1/2"/>
</dbReference>
<organism evidence="4 5">
    <name type="scientific">Brachionus plicatilis</name>
    <name type="common">Marine rotifer</name>
    <name type="synonym">Brachionus muelleri</name>
    <dbReference type="NCBI Taxonomy" id="10195"/>
    <lineage>
        <taxon>Eukaryota</taxon>
        <taxon>Metazoa</taxon>
        <taxon>Spiralia</taxon>
        <taxon>Gnathifera</taxon>
        <taxon>Rotifera</taxon>
        <taxon>Eurotatoria</taxon>
        <taxon>Monogononta</taxon>
        <taxon>Pseudotrocha</taxon>
        <taxon>Ploima</taxon>
        <taxon>Brachionidae</taxon>
        <taxon>Brachionus</taxon>
    </lineage>
</organism>
<dbReference type="SMART" id="SM00213">
    <property type="entry name" value="UBQ"/>
    <property type="match status" value="1"/>
</dbReference>
<comment type="caution">
    <text evidence="4">The sequence shown here is derived from an EMBL/GenBank/DDBJ whole genome shotgun (WGS) entry which is preliminary data.</text>
</comment>
<sequence length="393" mass="44593">MTLMDSIGSELISILVFSLTITIIALSWFSTSVREFPFSANLLIIERRSRRLYTTSNLNGNLRVQSQQTNVDTLNNQETITLNSNANSNINSIIDGQSTSNSSRNNFELVNEIVEQTLVENLLEGNFYTSQNLNLEMLSQNSLGINSGNGQASTLMNRNSDITLNQSETSPSENTLPGSDELINILIKFVNEKEKRIQVRQSDTILLFKKTHFSNELSNNKIVRFIYQGQFLEDKHTFKSYNIKDQTTIHCNIISKPNDSNQTSPIQSSEETENRAPNDNSDQSNQQSLESETSNQNNDYGQNVLFNIELNHFLLPMLAIVLGTCWYIRLNFKHLFSPLSSLFLIIFTFLYAIFLINNLQSSSNVPVSTITVRRRIVRLDDESERAPANQTVH</sequence>
<dbReference type="Gene3D" id="3.10.20.90">
    <property type="entry name" value="Phosphatidylinositol 3-kinase Catalytic Subunit, Chain A, domain 1"/>
    <property type="match status" value="1"/>
</dbReference>
<dbReference type="EMBL" id="REGN01003439">
    <property type="protein sequence ID" value="RNA22492.1"/>
    <property type="molecule type" value="Genomic_DNA"/>
</dbReference>
<feature type="region of interest" description="Disordered" evidence="1">
    <location>
        <begin position="254"/>
        <end position="295"/>
    </location>
</feature>
<dbReference type="PANTHER" id="PTHR14557">
    <property type="entry name" value="PROTEIN C7ORF21"/>
    <property type="match status" value="1"/>
</dbReference>